<dbReference type="GO" id="GO:0016491">
    <property type="term" value="F:oxidoreductase activity"/>
    <property type="evidence" value="ECO:0007669"/>
    <property type="project" value="UniProtKB-KW"/>
</dbReference>
<dbReference type="Proteomes" id="UP000294911">
    <property type="component" value="Unassembled WGS sequence"/>
</dbReference>
<dbReference type="FunFam" id="3.40.50.720:FF:000084">
    <property type="entry name" value="Short-chain dehydrogenase reductase"/>
    <property type="match status" value="1"/>
</dbReference>
<accession>A0A4R2QA80</accession>
<evidence type="ECO:0000256" key="2">
    <source>
        <dbReference type="ARBA" id="ARBA00023002"/>
    </source>
</evidence>
<dbReference type="InterPro" id="IPR057326">
    <property type="entry name" value="KR_dom"/>
</dbReference>
<dbReference type="PRINTS" id="PR00081">
    <property type="entry name" value="GDHRDH"/>
</dbReference>
<evidence type="ECO:0000313" key="5">
    <source>
        <dbReference type="Proteomes" id="UP000294911"/>
    </source>
</evidence>
<dbReference type="InterPro" id="IPR050259">
    <property type="entry name" value="SDR"/>
</dbReference>
<dbReference type="AlphaFoldDB" id="A0A4R2QA80"/>
<dbReference type="EMBL" id="SLXQ01000015">
    <property type="protein sequence ID" value="TCP45802.1"/>
    <property type="molecule type" value="Genomic_DNA"/>
</dbReference>
<dbReference type="Pfam" id="PF13561">
    <property type="entry name" value="adh_short_C2"/>
    <property type="match status" value="1"/>
</dbReference>
<evidence type="ECO:0000259" key="3">
    <source>
        <dbReference type="SMART" id="SM00822"/>
    </source>
</evidence>
<organism evidence="4 5">
    <name type="scientific">Tamaricihabitans halophyticus</name>
    <dbReference type="NCBI Taxonomy" id="1262583"/>
    <lineage>
        <taxon>Bacteria</taxon>
        <taxon>Bacillati</taxon>
        <taxon>Actinomycetota</taxon>
        <taxon>Actinomycetes</taxon>
        <taxon>Pseudonocardiales</taxon>
        <taxon>Pseudonocardiaceae</taxon>
        <taxon>Tamaricihabitans</taxon>
    </lineage>
</organism>
<name>A0A4R2QA80_9PSEU</name>
<dbReference type="PANTHER" id="PTHR42879:SF6">
    <property type="entry name" value="NADPH-DEPENDENT REDUCTASE BACG"/>
    <property type="match status" value="1"/>
</dbReference>
<reference evidence="4 5" key="1">
    <citation type="submission" date="2019-03" db="EMBL/GenBank/DDBJ databases">
        <title>Genomic Encyclopedia of Type Strains, Phase IV (KMG-IV): sequencing the most valuable type-strain genomes for metagenomic binning, comparative biology and taxonomic classification.</title>
        <authorList>
            <person name="Goeker M."/>
        </authorList>
    </citation>
    <scope>NUCLEOTIDE SEQUENCE [LARGE SCALE GENOMIC DNA]</scope>
    <source>
        <strain evidence="4 5">DSM 45765</strain>
    </source>
</reference>
<dbReference type="SUPFAM" id="SSF51735">
    <property type="entry name" value="NAD(P)-binding Rossmann-fold domains"/>
    <property type="match status" value="1"/>
</dbReference>
<comment type="caution">
    <text evidence="4">The sequence shown here is derived from an EMBL/GenBank/DDBJ whole genome shotgun (WGS) entry which is preliminary data.</text>
</comment>
<proteinExistence type="inferred from homology"/>
<dbReference type="SMART" id="SM00822">
    <property type="entry name" value="PKS_KR"/>
    <property type="match status" value="1"/>
</dbReference>
<sequence>MDLGLRGRTYLVTGASSGVGLATTELLLAEGANVAACARDGRRLTEVVGRLAGADRAATFAADVLDTTAVQDFVTSAADRFGGIDGVVNNAGRSLLASWTETTDEQWRAELELKLFGVLRPVRAALPWLSKSDSAAVVNVNAVLARQPEPRLAATSAARAALLNLSNTLAVELAGSGTRVNSVCLGLVDTGQWRRRYEAADTDHGFTEWAAELASDRGIALGRLGNQDEVAYPIVCLLSPRASYITGAAIDVDGGVARYV</sequence>
<dbReference type="OrthoDB" id="3676637at2"/>
<dbReference type="NCBIfam" id="NF005468">
    <property type="entry name" value="PRK07062.1"/>
    <property type="match status" value="1"/>
</dbReference>
<dbReference type="Gene3D" id="3.40.50.720">
    <property type="entry name" value="NAD(P)-binding Rossmann-like Domain"/>
    <property type="match status" value="1"/>
</dbReference>
<dbReference type="PANTHER" id="PTHR42879">
    <property type="entry name" value="3-OXOACYL-(ACYL-CARRIER-PROTEIN) REDUCTASE"/>
    <property type="match status" value="1"/>
</dbReference>
<dbReference type="InterPro" id="IPR002347">
    <property type="entry name" value="SDR_fam"/>
</dbReference>
<gene>
    <name evidence="4" type="ORF">EV191_11582</name>
</gene>
<keyword evidence="5" id="KW-1185">Reference proteome</keyword>
<dbReference type="PRINTS" id="PR00080">
    <property type="entry name" value="SDRFAMILY"/>
</dbReference>
<feature type="domain" description="Ketoreductase" evidence="3">
    <location>
        <begin position="8"/>
        <end position="196"/>
    </location>
</feature>
<comment type="similarity">
    <text evidence="1">Belongs to the short-chain dehydrogenases/reductases (SDR) family.</text>
</comment>
<protein>
    <submittedName>
        <fullName evidence="4">NAD(P)-dependent dehydrogenase (Short-subunit alcohol dehydrogenase family)</fullName>
    </submittedName>
</protein>
<keyword evidence="2" id="KW-0560">Oxidoreductase</keyword>
<evidence type="ECO:0000256" key="1">
    <source>
        <dbReference type="ARBA" id="ARBA00006484"/>
    </source>
</evidence>
<dbReference type="InterPro" id="IPR036291">
    <property type="entry name" value="NAD(P)-bd_dom_sf"/>
</dbReference>
<evidence type="ECO:0000313" key="4">
    <source>
        <dbReference type="EMBL" id="TCP45802.1"/>
    </source>
</evidence>
<dbReference type="RefSeq" id="WP_132879919.1">
    <property type="nucleotide sequence ID" value="NZ_SLXQ01000015.1"/>
</dbReference>